<organism evidence="1 2">
    <name type="scientific">Melipona bicolor</name>
    <dbReference type="NCBI Taxonomy" id="60889"/>
    <lineage>
        <taxon>Eukaryota</taxon>
        <taxon>Metazoa</taxon>
        <taxon>Ecdysozoa</taxon>
        <taxon>Arthropoda</taxon>
        <taxon>Hexapoda</taxon>
        <taxon>Insecta</taxon>
        <taxon>Pterygota</taxon>
        <taxon>Neoptera</taxon>
        <taxon>Endopterygota</taxon>
        <taxon>Hymenoptera</taxon>
        <taxon>Apocrita</taxon>
        <taxon>Aculeata</taxon>
        <taxon>Apoidea</taxon>
        <taxon>Anthophila</taxon>
        <taxon>Apidae</taxon>
        <taxon>Melipona</taxon>
    </lineage>
</organism>
<evidence type="ECO:0000313" key="2">
    <source>
        <dbReference type="Proteomes" id="UP001177670"/>
    </source>
</evidence>
<proteinExistence type="predicted"/>
<keyword evidence="2" id="KW-1185">Reference proteome</keyword>
<protein>
    <submittedName>
        <fullName evidence="1">Uncharacterized protein</fullName>
    </submittedName>
</protein>
<reference evidence="1" key="1">
    <citation type="submission" date="2021-10" db="EMBL/GenBank/DDBJ databases">
        <title>Melipona bicolor Genome sequencing and assembly.</title>
        <authorList>
            <person name="Araujo N.S."/>
            <person name="Arias M.C."/>
        </authorList>
    </citation>
    <scope>NUCLEOTIDE SEQUENCE</scope>
    <source>
        <strain evidence="1">USP_2M_L1-L4_2017</strain>
        <tissue evidence="1">Whole body</tissue>
    </source>
</reference>
<dbReference type="EMBL" id="JAHYIQ010000004">
    <property type="protein sequence ID" value="KAK1132882.1"/>
    <property type="molecule type" value="Genomic_DNA"/>
</dbReference>
<dbReference type="Proteomes" id="UP001177670">
    <property type="component" value="Unassembled WGS sequence"/>
</dbReference>
<gene>
    <name evidence="1" type="ORF">K0M31_014250</name>
</gene>
<evidence type="ECO:0000313" key="1">
    <source>
        <dbReference type="EMBL" id="KAK1132882.1"/>
    </source>
</evidence>
<name>A0AA40G869_9HYME</name>
<sequence>MNETQKKISSFLHFLGSNVHNNFSAKFSKKKNHRMNETEKKILSFLHFLGKSVGKFWSNAKDGYRENGKRKLQNEGEDRKENVGLERRKVERLEATRGLKVTRAKISSRRCSRRSFGYPWLAGYRYHAASPLVPARLSAEGRSVRVLSLFLGLDCWTQGCNRLRPCGVVAGAAVYSWKWSRYETKREGIALLAGERRGF</sequence>
<comment type="caution">
    <text evidence="1">The sequence shown here is derived from an EMBL/GenBank/DDBJ whole genome shotgun (WGS) entry which is preliminary data.</text>
</comment>
<accession>A0AA40G869</accession>
<dbReference type="AlphaFoldDB" id="A0AA40G869"/>